<protein>
    <submittedName>
        <fullName evidence="1">Uncharacterized protein</fullName>
    </submittedName>
</protein>
<evidence type="ECO:0000313" key="2">
    <source>
        <dbReference type="Proteomes" id="UP000235611"/>
    </source>
</evidence>
<organism evidence="1 2">
    <name type="scientific">Vibrio breoganii</name>
    <dbReference type="NCBI Taxonomy" id="553239"/>
    <lineage>
        <taxon>Bacteria</taxon>
        <taxon>Pseudomonadati</taxon>
        <taxon>Pseudomonadota</taxon>
        <taxon>Gammaproteobacteria</taxon>
        <taxon>Vibrionales</taxon>
        <taxon>Vibrionaceae</taxon>
        <taxon>Vibrio</taxon>
    </lineage>
</organism>
<proteinExistence type="predicted"/>
<reference evidence="2" key="1">
    <citation type="submission" date="2016-07" db="EMBL/GenBank/DDBJ databases">
        <title>Nontailed viruses are major unrecognized killers of bacteria in the ocean.</title>
        <authorList>
            <person name="Kauffman K."/>
            <person name="Hussain F."/>
            <person name="Yang J."/>
            <person name="Arevalo P."/>
            <person name="Brown J."/>
            <person name="Cutler M."/>
            <person name="Kelly L."/>
            <person name="Polz M.F."/>
        </authorList>
    </citation>
    <scope>NUCLEOTIDE SEQUENCE [LARGE SCALE GENOMIC DNA]</scope>
    <source>
        <strain evidence="2">10N.222.49.A5</strain>
    </source>
</reference>
<name>A0AAP8N0E3_9VIBR</name>
<dbReference type="EMBL" id="MDBO01000036">
    <property type="protein sequence ID" value="PMP14021.1"/>
    <property type="molecule type" value="Genomic_DNA"/>
</dbReference>
<dbReference type="AlphaFoldDB" id="A0AAP8N0E3"/>
<accession>A0AAP8N0E3</accession>
<gene>
    <name evidence="1" type="ORF">BCS93_04325</name>
</gene>
<sequence length="79" mass="9300">MDAKQFQQQTKPQKKLESLNAYKDGLFELRYYGYSYDSLSRWLRTNGLSVGEHTIRRFFGKYANDYALYISRGKDVGCN</sequence>
<comment type="caution">
    <text evidence="1">The sequence shown here is derived from an EMBL/GenBank/DDBJ whole genome shotgun (WGS) entry which is preliminary data.</text>
</comment>
<dbReference type="Proteomes" id="UP000235611">
    <property type="component" value="Unassembled WGS sequence"/>
</dbReference>
<evidence type="ECO:0000313" key="1">
    <source>
        <dbReference type="EMBL" id="PMP14021.1"/>
    </source>
</evidence>